<dbReference type="EMBL" id="JBHTBS010000001">
    <property type="protein sequence ID" value="MFC7336064.1"/>
    <property type="molecule type" value="Genomic_DNA"/>
</dbReference>
<evidence type="ECO:0000313" key="3">
    <source>
        <dbReference type="Proteomes" id="UP001596472"/>
    </source>
</evidence>
<evidence type="ECO:0000313" key="2">
    <source>
        <dbReference type="EMBL" id="MFC7336064.1"/>
    </source>
</evidence>
<dbReference type="PROSITE" id="PS51257">
    <property type="entry name" value="PROKAR_LIPOPROTEIN"/>
    <property type="match status" value="1"/>
</dbReference>
<organism evidence="2 3">
    <name type="scientific">Haloferula chungangensis</name>
    <dbReference type="NCBI Taxonomy" id="1048331"/>
    <lineage>
        <taxon>Bacteria</taxon>
        <taxon>Pseudomonadati</taxon>
        <taxon>Verrucomicrobiota</taxon>
        <taxon>Verrucomicrobiia</taxon>
        <taxon>Verrucomicrobiales</taxon>
        <taxon>Verrucomicrobiaceae</taxon>
        <taxon>Haloferula</taxon>
    </lineage>
</organism>
<keyword evidence="3" id="KW-1185">Reference proteome</keyword>
<feature type="chain" id="PRO_5045457592" evidence="1">
    <location>
        <begin position="21"/>
        <end position="104"/>
    </location>
</feature>
<evidence type="ECO:0000256" key="1">
    <source>
        <dbReference type="SAM" id="SignalP"/>
    </source>
</evidence>
<protein>
    <submittedName>
        <fullName evidence="2">Uncharacterized protein</fullName>
    </submittedName>
</protein>
<keyword evidence="1" id="KW-0732">Signal</keyword>
<dbReference type="Proteomes" id="UP001596472">
    <property type="component" value="Unassembled WGS sequence"/>
</dbReference>
<proteinExistence type="predicted"/>
<reference evidence="3" key="1">
    <citation type="journal article" date="2019" name="Int. J. Syst. Evol. Microbiol.">
        <title>The Global Catalogue of Microorganisms (GCM) 10K type strain sequencing project: providing services to taxonomists for standard genome sequencing and annotation.</title>
        <authorList>
            <consortium name="The Broad Institute Genomics Platform"/>
            <consortium name="The Broad Institute Genome Sequencing Center for Infectious Disease"/>
            <person name="Wu L."/>
            <person name="Ma J."/>
        </authorList>
    </citation>
    <scope>NUCLEOTIDE SEQUENCE [LARGE SCALE GENOMIC DNA]</scope>
    <source>
        <strain evidence="3">CGMCC 4.1467</strain>
    </source>
</reference>
<feature type="signal peptide" evidence="1">
    <location>
        <begin position="1"/>
        <end position="20"/>
    </location>
</feature>
<sequence>MVRLISILLSAFVVSCAVPANDGPIKIVDQRPPGAVDLGRIYATEEGVGSLVYQHTYKKALDSAMLQAEALGASHLVIDKWYREPRFWGYDQNVKGNAYRVSYR</sequence>
<comment type="caution">
    <text evidence="2">The sequence shown here is derived from an EMBL/GenBank/DDBJ whole genome shotgun (WGS) entry which is preliminary data.</text>
</comment>
<accession>A0ABW2L443</accession>
<name>A0ABW2L443_9BACT</name>
<dbReference type="RefSeq" id="WP_379708806.1">
    <property type="nucleotide sequence ID" value="NZ_JBHTBS010000001.1"/>
</dbReference>
<gene>
    <name evidence="2" type="ORF">ACFQY0_02650</name>
</gene>